<keyword evidence="1" id="KW-0175">Coiled coil</keyword>
<feature type="compositionally biased region" description="Low complexity" evidence="2">
    <location>
        <begin position="879"/>
        <end position="907"/>
    </location>
</feature>
<feature type="region of interest" description="Disordered" evidence="2">
    <location>
        <begin position="876"/>
        <end position="948"/>
    </location>
</feature>
<dbReference type="Proteomes" id="UP000076727">
    <property type="component" value="Unassembled WGS sequence"/>
</dbReference>
<evidence type="ECO:0000313" key="3">
    <source>
        <dbReference type="EMBL" id="KZT71338.1"/>
    </source>
</evidence>
<dbReference type="OrthoDB" id="2592022at2759"/>
<organism evidence="3 4">
    <name type="scientific">Daedalea quercina L-15889</name>
    <dbReference type="NCBI Taxonomy" id="1314783"/>
    <lineage>
        <taxon>Eukaryota</taxon>
        <taxon>Fungi</taxon>
        <taxon>Dikarya</taxon>
        <taxon>Basidiomycota</taxon>
        <taxon>Agaricomycotina</taxon>
        <taxon>Agaricomycetes</taxon>
        <taxon>Polyporales</taxon>
        <taxon>Fomitopsis</taxon>
    </lineage>
</organism>
<dbReference type="PANTHER" id="PTHR31580:SF4">
    <property type="entry name" value="FILAMENT-LIKE PLANT PROTEIN 6"/>
    <property type="match status" value="1"/>
</dbReference>
<reference evidence="3 4" key="1">
    <citation type="journal article" date="2016" name="Mol. Biol. Evol.">
        <title>Comparative Genomics of Early-Diverging Mushroom-Forming Fungi Provides Insights into the Origins of Lignocellulose Decay Capabilities.</title>
        <authorList>
            <person name="Nagy L.G."/>
            <person name="Riley R."/>
            <person name="Tritt A."/>
            <person name="Adam C."/>
            <person name="Daum C."/>
            <person name="Floudas D."/>
            <person name="Sun H."/>
            <person name="Yadav J.S."/>
            <person name="Pangilinan J."/>
            <person name="Larsson K.H."/>
            <person name="Matsuura K."/>
            <person name="Barry K."/>
            <person name="Labutti K."/>
            <person name="Kuo R."/>
            <person name="Ohm R.A."/>
            <person name="Bhattacharya S.S."/>
            <person name="Shirouzu T."/>
            <person name="Yoshinaga Y."/>
            <person name="Martin F.M."/>
            <person name="Grigoriev I.V."/>
            <person name="Hibbett D.S."/>
        </authorList>
    </citation>
    <scope>NUCLEOTIDE SEQUENCE [LARGE SCALE GENOMIC DNA]</scope>
    <source>
        <strain evidence="3 4">L-15889</strain>
    </source>
</reference>
<feature type="compositionally biased region" description="Basic and acidic residues" evidence="2">
    <location>
        <begin position="933"/>
        <end position="946"/>
    </location>
</feature>
<dbReference type="AlphaFoldDB" id="A0A165RZC2"/>
<gene>
    <name evidence="3" type="ORF">DAEQUDRAFT_810018</name>
</gene>
<feature type="compositionally biased region" description="Polar residues" evidence="2">
    <location>
        <begin position="521"/>
        <end position="531"/>
    </location>
</feature>
<dbReference type="PANTHER" id="PTHR31580">
    <property type="entry name" value="FILAMENT-LIKE PLANT PROTEIN 4"/>
    <property type="match status" value="1"/>
</dbReference>
<sequence length="1030" mass="110638">MSAVELVVNDDHPLALELASLRSAVDRYQHEAHAASVKLQRHSLDTTHAIERAYALESENAKLREEVATLKAHPDTAPHPAELQVQELTIAHRRLSDKLTLTEEALFSRTSELISTQSDFAKIQNSVDAAHELAAQRQGQVKVAEAKQRELERKLRAAEEERKLSDLVVQEYADLVRTLEGRPRTQAASASAASFPLGNAGNNSSATLVDSLSEGKSGLQKLLGELNGEHEQLGAEVSRLQGELTGLESELQVERKRGLDDRAQLAQSLVDMERYRIDDNTAAKMVSRYMKFSQSATDSLQKCMEGMKARYAASTATLSAQINYLQKALETERRQSEKLRQALDELTEDISREAYGRRREISLRLAFLGREESLAESLRRWIRRSRESFDRMKSAQENLPSAVQAVFDGGVRNAEALLETLNGQPSVDPGSTGYVARVVEAQSVAAGLARELQIETDRRMQLERRLAQRRISRPATPNGVQEWAPEPAANGDADAGLVRPLPVRGASLLASMIVGSKDVVSETSQQEAANETQPTTPTPAPQIVVLGEGEVPPQATDTGSTTVDPPPESVAAARISSQSVDESAQTTTPTETPLEPPPAPAITTFSVAPMDGVVSETVPVTASVVEARSEILPDSAVDILFQPLSAPPVAVTSTTKIEGGLGTAKPAPPPMTFSSGVVFPSVNEQSPPVVDVLSLPTSMPPQESSILQGASPSGGIQPPSFNTATPNSSLLSEFMNVRSRYDTLQRGFRDCHLALRELKKDLSSLGATSEAAIILQKAVERLDDFNEDARVEIEIRISDEARIASGYEALLTIPGAMSDEVDRVAVEAEMHAFVDGTGKAVKRATEGFNRKLDDLQHDIASVKRALHDLTAAAVESPVATSPAATPPSWTSWTTNLLSPSRSASASPGPAPTFGSVMTSPRLRQASFSSHPRKASDPDSPSPHHDPFAGLDLRIAMPAHVVPAYPAAPPRTTPRPRVSSTTYMLGLGARSSFGLNTMGGAKSPQSPLAEKKELGSAVSDGSEDDTGSDVE</sequence>
<evidence type="ECO:0000256" key="1">
    <source>
        <dbReference type="SAM" id="Coils"/>
    </source>
</evidence>
<feature type="region of interest" description="Disordered" evidence="2">
    <location>
        <begin position="991"/>
        <end position="1030"/>
    </location>
</feature>
<feature type="coiled-coil region" evidence="1">
    <location>
        <begin position="322"/>
        <end position="349"/>
    </location>
</feature>
<evidence type="ECO:0000256" key="2">
    <source>
        <dbReference type="SAM" id="MobiDB-lite"/>
    </source>
</evidence>
<feature type="compositionally biased region" description="Polar residues" evidence="2">
    <location>
        <begin position="575"/>
        <end position="585"/>
    </location>
</feature>
<proteinExistence type="predicted"/>
<feature type="coiled-coil region" evidence="1">
    <location>
        <begin position="223"/>
        <end position="257"/>
    </location>
</feature>
<accession>A0A165RZC2</accession>
<protein>
    <submittedName>
        <fullName evidence="3">Uncharacterized protein</fullName>
    </submittedName>
</protein>
<feature type="region of interest" description="Disordered" evidence="2">
    <location>
        <begin position="467"/>
        <end position="494"/>
    </location>
</feature>
<dbReference type="EMBL" id="KV429046">
    <property type="protein sequence ID" value="KZT71338.1"/>
    <property type="molecule type" value="Genomic_DNA"/>
</dbReference>
<feature type="region of interest" description="Disordered" evidence="2">
    <location>
        <begin position="521"/>
        <end position="598"/>
    </location>
</feature>
<dbReference type="STRING" id="1314783.A0A165RZC2"/>
<name>A0A165RZC2_9APHY</name>
<evidence type="ECO:0000313" key="4">
    <source>
        <dbReference type="Proteomes" id="UP000076727"/>
    </source>
</evidence>
<keyword evidence="4" id="KW-1185">Reference proteome</keyword>
<feature type="compositionally biased region" description="Acidic residues" evidence="2">
    <location>
        <begin position="1020"/>
        <end position="1030"/>
    </location>
</feature>
<feature type="coiled-coil region" evidence="1">
    <location>
        <begin position="134"/>
        <end position="164"/>
    </location>
</feature>